<dbReference type="Pfam" id="PF12796">
    <property type="entry name" value="Ank_2"/>
    <property type="match status" value="1"/>
</dbReference>
<evidence type="ECO:0000256" key="1">
    <source>
        <dbReference type="ARBA" id="ARBA00022737"/>
    </source>
</evidence>
<evidence type="ECO:0000313" key="5">
    <source>
        <dbReference type="Proteomes" id="UP000191408"/>
    </source>
</evidence>
<dbReference type="PANTHER" id="PTHR24198">
    <property type="entry name" value="ANKYRIN REPEAT AND PROTEIN KINASE DOMAIN-CONTAINING PROTEIN"/>
    <property type="match status" value="1"/>
</dbReference>
<keyword evidence="2 3" id="KW-0040">ANK repeat</keyword>
<keyword evidence="1" id="KW-0677">Repeat</keyword>
<gene>
    <name evidence="4" type="ORF">PENPOL_c015G05517</name>
</gene>
<dbReference type="InterPro" id="IPR002110">
    <property type="entry name" value="Ankyrin_rpt"/>
</dbReference>
<evidence type="ECO:0000256" key="2">
    <source>
        <dbReference type="ARBA" id="ARBA00023043"/>
    </source>
</evidence>
<evidence type="ECO:0000256" key="3">
    <source>
        <dbReference type="PROSITE-ProRule" id="PRU00023"/>
    </source>
</evidence>
<dbReference type="PROSITE" id="PS50088">
    <property type="entry name" value="ANK_REPEAT"/>
    <property type="match status" value="1"/>
</dbReference>
<dbReference type="OrthoDB" id="341259at2759"/>
<proteinExistence type="predicted"/>
<name>A0A1V6NAX8_PENPO</name>
<dbReference type="SMART" id="SM00248">
    <property type="entry name" value="ANK"/>
    <property type="match status" value="4"/>
</dbReference>
<dbReference type="PANTHER" id="PTHR24198:SF165">
    <property type="entry name" value="ANKYRIN REPEAT-CONTAINING PROTEIN-RELATED"/>
    <property type="match status" value="1"/>
</dbReference>
<dbReference type="Gene3D" id="1.25.40.20">
    <property type="entry name" value="Ankyrin repeat-containing domain"/>
    <property type="match status" value="1"/>
</dbReference>
<dbReference type="Proteomes" id="UP000191408">
    <property type="component" value="Unassembled WGS sequence"/>
</dbReference>
<dbReference type="SUPFAM" id="SSF48403">
    <property type="entry name" value="Ankyrin repeat"/>
    <property type="match status" value="1"/>
</dbReference>
<dbReference type="EMBL" id="MDYM01000015">
    <property type="protein sequence ID" value="OQD61737.1"/>
    <property type="molecule type" value="Genomic_DNA"/>
</dbReference>
<organism evidence="4 5">
    <name type="scientific">Penicillium polonicum</name>
    <dbReference type="NCBI Taxonomy" id="60169"/>
    <lineage>
        <taxon>Eukaryota</taxon>
        <taxon>Fungi</taxon>
        <taxon>Dikarya</taxon>
        <taxon>Ascomycota</taxon>
        <taxon>Pezizomycotina</taxon>
        <taxon>Eurotiomycetes</taxon>
        <taxon>Eurotiomycetidae</taxon>
        <taxon>Eurotiales</taxon>
        <taxon>Aspergillaceae</taxon>
        <taxon>Penicillium</taxon>
    </lineage>
</organism>
<keyword evidence="5" id="KW-1185">Reference proteome</keyword>
<feature type="repeat" description="ANK" evidence="3">
    <location>
        <begin position="133"/>
        <end position="166"/>
    </location>
</feature>
<protein>
    <submittedName>
        <fullName evidence="4">Uncharacterized protein</fullName>
    </submittedName>
</protein>
<dbReference type="AlphaFoldDB" id="A0A1V6NAX8"/>
<sequence length="207" mass="22502">MSFSENASDLGGNEFLACYREPVVSPLRDDVIRLERYNVCSGVRPSCLLPFGTTTTNMRVESMKKVLTVFHIAVEYDNKSITGLLSAYGALDINAPDANGATALCLAAAAKHTPIVLQILAEDHVDISVAGQTGRTALHHAASTGNIPIACVLIAKEDLDPNIRDDQGRPSLTYAALDDDSRIVELFLHRRLLIVVIICHYLKESLN</sequence>
<dbReference type="InterPro" id="IPR036770">
    <property type="entry name" value="Ankyrin_rpt-contain_sf"/>
</dbReference>
<dbReference type="STRING" id="60169.A0A1V6NAX8"/>
<accession>A0A1V6NAX8</accession>
<evidence type="ECO:0000313" key="4">
    <source>
        <dbReference type="EMBL" id="OQD61737.1"/>
    </source>
</evidence>
<comment type="caution">
    <text evidence="4">The sequence shown here is derived from an EMBL/GenBank/DDBJ whole genome shotgun (WGS) entry which is preliminary data.</text>
</comment>
<reference evidence="5" key="1">
    <citation type="journal article" date="2017" name="Nat. Microbiol.">
        <title>Global analysis of biosynthetic gene clusters reveals vast potential of secondary metabolite production in Penicillium species.</title>
        <authorList>
            <person name="Nielsen J.C."/>
            <person name="Grijseels S."/>
            <person name="Prigent S."/>
            <person name="Ji B."/>
            <person name="Dainat J."/>
            <person name="Nielsen K.F."/>
            <person name="Frisvad J.C."/>
            <person name="Workman M."/>
            <person name="Nielsen J."/>
        </authorList>
    </citation>
    <scope>NUCLEOTIDE SEQUENCE [LARGE SCALE GENOMIC DNA]</scope>
    <source>
        <strain evidence="5">IBT 4502</strain>
    </source>
</reference>